<evidence type="ECO:0000313" key="4">
    <source>
        <dbReference type="Proteomes" id="UP000007635"/>
    </source>
</evidence>
<dbReference type="Proteomes" id="UP000007635">
    <property type="component" value="Unassembled WGS sequence"/>
</dbReference>
<evidence type="ECO:0000256" key="2">
    <source>
        <dbReference type="SAM" id="SignalP"/>
    </source>
</evidence>
<reference evidence="3 4" key="1">
    <citation type="journal article" date="2021" name="G3 (Bethesda)">
        <title>Improved contiguity of the threespine stickleback genome using long-read sequencing.</title>
        <authorList>
            <person name="Nath S."/>
            <person name="Shaw D.E."/>
            <person name="White M.A."/>
        </authorList>
    </citation>
    <scope>NUCLEOTIDE SEQUENCE [LARGE SCALE GENOMIC DNA]</scope>
    <source>
        <strain evidence="3 4">Lake Benthic</strain>
    </source>
</reference>
<reference evidence="3" key="3">
    <citation type="submission" date="2025-09" db="UniProtKB">
        <authorList>
            <consortium name="Ensembl"/>
        </authorList>
    </citation>
    <scope>IDENTIFICATION</scope>
</reference>
<dbReference type="InterPro" id="IPR013783">
    <property type="entry name" value="Ig-like_fold"/>
</dbReference>
<feature type="chain" id="PRO_5042843539" description="Immunoglobulin subtype domain-containing protein" evidence="2">
    <location>
        <begin position="20"/>
        <end position="191"/>
    </location>
</feature>
<sequence>MMQLYTLLSIFNLLLIAVSEFKTIGRGPDVTPICSNATEIITIIVCKIRTNRTGAECRLLYRHGGDFENECDSRFTLKMENQTVFLHLTGLTPVDSGNYTCECSCGGETVTLHLNITVEGKPISYFLPFYRVNSRHVSDKELFLYDVSGEEERESGVTSHTRLLNALIGATTVICITAVIFVLIYRGKRHR</sequence>
<dbReference type="AlphaFoldDB" id="A0AAQ4R7H1"/>
<keyword evidence="4" id="KW-1185">Reference proteome</keyword>
<feature type="transmembrane region" description="Helical" evidence="1">
    <location>
        <begin position="163"/>
        <end position="185"/>
    </location>
</feature>
<keyword evidence="1" id="KW-1133">Transmembrane helix</keyword>
<name>A0AAQ4R7H1_GASAC</name>
<keyword evidence="1" id="KW-0812">Transmembrane</keyword>
<evidence type="ECO:0008006" key="5">
    <source>
        <dbReference type="Google" id="ProtNLM"/>
    </source>
</evidence>
<protein>
    <recommendedName>
        <fullName evidence="5">Immunoglobulin subtype domain-containing protein</fullName>
    </recommendedName>
</protein>
<organism evidence="3 4">
    <name type="scientific">Gasterosteus aculeatus aculeatus</name>
    <name type="common">three-spined stickleback</name>
    <dbReference type="NCBI Taxonomy" id="481459"/>
    <lineage>
        <taxon>Eukaryota</taxon>
        <taxon>Metazoa</taxon>
        <taxon>Chordata</taxon>
        <taxon>Craniata</taxon>
        <taxon>Vertebrata</taxon>
        <taxon>Euteleostomi</taxon>
        <taxon>Actinopterygii</taxon>
        <taxon>Neopterygii</taxon>
        <taxon>Teleostei</taxon>
        <taxon>Neoteleostei</taxon>
        <taxon>Acanthomorphata</taxon>
        <taxon>Eupercaria</taxon>
        <taxon>Perciformes</taxon>
        <taxon>Cottioidei</taxon>
        <taxon>Gasterosteales</taxon>
        <taxon>Gasterosteidae</taxon>
        <taxon>Gasterosteus</taxon>
    </lineage>
</organism>
<dbReference type="SUPFAM" id="SSF48726">
    <property type="entry name" value="Immunoglobulin"/>
    <property type="match status" value="1"/>
</dbReference>
<accession>A0AAQ4R7H1</accession>
<keyword evidence="1" id="KW-0472">Membrane</keyword>
<feature type="signal peptide" evidence="2">
    <location>
        <begin position="1"/>
        <end position="19"/>
    </location>
</feature>
<evidence type="ECO:0000256" key="1">
    <source>
        <dbReference type="SAM" id="Phobius"/>
    </source>
</evidence>
<reference evidence="3" key="2">
    <citation type="submission" date="2025-08" db="UniProtKB">
        <authorList>
            <consortium name="Ensembl"/>
        </authorList>
    </citation>
    <scope>IDENTIFICATION</scope>
</reference>
<proteinExistence type="predicted"/>
<dbReference type="Gene3D" id="2.60.40.10">
    <property type="entry name" value="Immunoglobulins"/>
    <property type="match status" value="1"/>
</dbReference>
<evidence type="ECO:0000313" key="3">
    <source>
        <dbReference type="Ensembl" id="ENSGACP00000058091.1"/>
    </source>
</evidence>
<dbReference type="GeneTree" id="ENSGT00670000099347"/>
<dbReference type="InterPro" id="IPR036179">
    <property type="entry name" value="Ig-like_dom_sf"/>
</dbReference>
<dbReference type="Ensembl" id="ENSGACT00000035830.1">
    <property type="protein sequence ID" value="ENSGACP00000058091.1"/>
    <property type="gene ID" value="ENSGACG00000032230.1"/>
</dbReference>
<keyword evidence="2" id="KW-0732">Signal</keyword>